<evidence type="ECO:0000256" key="4">
    <source>
        <dbReference type="ARBA" id="ARBA00073493"/>
    </source>
</evidence>
<evidence type="ECO:0000256" key="2">
    <source>
        <dbReference type="ARBA" id="ARBA00060967"/>
    </source>
</evidence>
<evidence type="ECO:0000256" key="3">
    <source>
        <dbReference type="ARBA" id="ARBA00066215"/>
    </source>
</evidence>
<dbReference type="Proteomes" id="UP000230961">
    <property type="component" value="Chromosome"/>
</dbReference>
<dbReference type="InterPro" id="IPR003787">
    <property type="entry name" value="Sulphur_relay_DsrE/F-like"/>
</dbReference>
<dbReference type="GO" id="GO:0008033">
    <property type="term" value="P:tRNA processing"/>
    <property type="evidence" value="ECO:0007669"/>
    <property type="project" value="UniProtKB-KW"/>
</dbReference>
<dbReference type="SUPFAM" id="SSF75169">
    <property type="entry name" value="DsrEFH-like"/>
    <property type="match status" value="1"/>
</dbReference>
<protein>
    <recommendedName>
        <fullName evidence="4">Protein YchN</fullName>
    </recommendedName>
</protein>
<gene>
    <name evidence="5" type="ORF">LC20_01440</name>
</gene>
<dbReference type="KEGG" id="yel:LC20_01440"/>
<dbReference type="Pfam" id="PF02635">
    <property type="entry name" value="DsrE"/>
    <property type="match status" value="1"/>
</dbReference>
<comment type="subunit">
    <text evidence="3">Homohexamer. The hexamer is formed by a dimer of trimers.</text>
</comment>
<dbReference type="InterPro" id="IPR027396">
    <property type="entry name" value="DsrEFH-like"/>
</dbReference>
<comment type="similarity">
    <text evidence="2">To M.jannaschii MJ0989.</text>
</comment>
<accession>A0A7U4GDU1</accession>
<reference evidence="5 6" key="1">
    <citation type="submission" date="2017-11" db="EMBL/GenBank/DDBJ databases">
        <title>The complete genome sequence and comparative genome analysis of Yersinia enterocolitica strain LC20.</title>
        <authorList>
            <person name="Shi G."/>
            <person name="Su M."/>
            <person name="Liang J."/>
            <person name="Gu W."/>
            <person name="Xiao Y."/>
            <person name="Zhang Z."/>
            <person name="Qiu H."/>
            <person name="Duan R."/>
            <person name="Zhang Z."/>
            <person name="Li Y."/>
            <person name="Zhang X."/>
            <person name="Ling Y."/>
            <person name="Song L."/>
            <person name="Chen M."/>
            <person name="Zhao Y."/>
            <person name="Wu J."/>
            <person name="Jing H."/>
            <person name="Xiao J."/>
            <person name="Wang X."/>
        </authorList>
    </citation>
    <scope>NUCLEOTIDE SEQUENCE [LARGE SCALE GENOMIC DNA]</scope>
    <source>
        <strain evidence="5 6">LC20</strain>
    </source>
</reference>
<dbReference type="EMBL" id="CP007448">
    <property type="protein sequence ID" value="AHM72694.1"/>
    <property type="molecule type" value="Genomic_DNA"/>
</dbReference>
<evidence type="ECO:0000313" key="6">
    <source>
        <dbReference type="Proteomes" id="UP000230961"/>
    </source>
</evidence>
<dbReference type="PANTHER" id="PTHR34874">
    <property type="entry name" value="PROTEIN YCHN"/>
    <property type="match status" value="1"/>
</dbReference>
<dbReference type="Gene3D" id="3.40.1260.10">
    <property type="entry name" value="DsrEFH-like"/>
    <property type="match status" value="1"/>
</dbReference>
<evidence type="ECO:0000313" key="5">
    <source>
        <dbReference type="EMBL" id="AHM72694.1"/>
    </source>
</evidence>
<sequence>MSNETSSLVIIANGAAYGQESLFNALRLAIALKEQQAYLDLRLFLMSDAVIAGLNGQQPREGYNLQQMLEILTAQNVPVKLCKTCADARGISGLALVDGVEIGTLGELAQWTLAAEKVLTF</sequence>
<dbReference type="GO" id="GO:0005829">
    <property type="term" value="C:cytosol"/>
    <property type="evidence" value="ECO:0007669"/>
    <property type="project" value="TreeGrafter"/>
</dbReference>
<dbReference type="FunFam" id="3.40.1260.10:FF:000003">
    <property type="entry name" value="DsrE/DsrF-like family protein"/>
    <property type="match status" value="1"/>
</dbReference>
<proteinExistence type="predicted"/>
<keyword evidence="1" id="KW-0819">tRNA processing</keyword>
<dbReference type="PANTHER" id="PTHR34874:SF1">
    <property type="entry name" value="PROTEIN YCHN"/>
    <property type="match status" value="1"/>
</dbReference>
<dbReference type="AlphaFoldDB" id="A0A7U4GDU1"/>
<organism evidence="5 6">
    <name type="scientific">Yersinia enterocolitica LC20</name>
    <dbReference type="NCBI Taxonomy" id="1443113"/>
    <lineage>
        <taxon>Bacteria</taxon>
        <taxon>Pseudomonadati</taxon>
        <taxon>Pseudomonadota</taxon>
        <taxon>Gammaproteobacteria</taxon>
        <taxon>Enterobacterales</taxon>
        <taxon>Yersiniaceae</taxon>
        <taxon>Yersinia</taxon>
    </lineage>
</organism>
<evidence type="ECO:0000256" key="1">
    <source>
        <dbReference type="ARBA" id="ARBA00022694"/>
    </source>
</evidence>
<name>A0A7U4GDU1_YEREN</name>